<organism evidence="2 3">
    <name type="scientific">Janthinobacterium agaricidamnosum NBRC 102515 = DSM 9628</name>
    <dbReference type="NCBI Taxonomy" id="1349767"/>
    <lineage>
        <taxon>Bacteria</taxon>
        <taxon>Pseudomonadati</taxon>
        <taxon>Pseudomonadota</taxon>
        <taxon>Betaproteobacteria</taxon>
        <taxon>Burkholderiales</taxon>
        <taxon>Oxalobacteraceae</taxon>
        <taxon>Janthinobacterium</taxon>
    </lineage>
</organism>
<protein>
    <recommendedName>
        <fullName evidence="1">T6SS Phospholipase effector Tle1-like catalytic domain-containing protein</fullName>
    </recommendedName>
</protein>
<dbReference type="KEGG" id="jag:GJA_4274"/>
<dbReference type="RefSeq" id="WP_081905656.1">
    <property type="nucleotide sequence ID" value="NZ_BCTH01000073.1"/>
</dbReference>
<dbReference type="Proteomes" id="UP000027604">
    <property type="component" value="Chromosome I"/>
</dbReference>
<dbReference type="eggNOG" id="COG2268">
    <property type="taxonomic scope" value="Bacteria"/>
</dbReference>
<dbReference type="AlphaFoldDB" id="W0VC48"/>
<dbReference type="PANTHER" id="PTHR33840">
    <property type="match status" value="1"/>
</dbReference>
<dbReference type="InterPro" id="IPR018712">
    <property type="entry name" value="Tle1-like_cat"/>
</dbReference>
<dbReference type="PATRIC" id="fig|1349767.4.peg.839"/>
<evidence type="ECO:0000313" key="2">
    <source>
        <dbReference type="EMBL" id="CDG84882.1"/>
    </source>
</evidence>
<dbReference type="HOGENOM" id="CLU_021038_0_0_4"/>
<dbReference type="STRING" id="1349767.GJA_4274"/>
<dbReference type="Pfam" id="PF09994">
    <property type="entry name" value="T6SS_Tle1-like_cat"/>
    <property type="match status" value="1"/>
</dbReference>
<dbReference type="OrthoDB" id="4378831at2"/>
<name>W0VC48_9BURK</name>
<accession>W0VC48</accession>
<evidence type="ECO:0000259" key="1">
    <source>
        <dbReference type="Pfam" id="PF09994"/>
    </source>
</evidence>
<feature type="domain" description="T6SS Phospholipase effector Tle1-like catalytic" evidence="1">
    <location>
        <begin position="260"/>
        <end position="379"/>
    </location>
</feature>
<dbReference type="EMBL" id="HG322949">
    <property type="protein sequence ID" value="CDG84882.1"/>
    <property type="molecule type" value="Genomic_DNA"/>
</dbReference>
<sequence>MISKTPISAPFPVDNFLLPSIKEQSKISMITCDKSSDTKCSIPIRVGLFFDGTNNNLERDRDGKRIGVPDSKTKIPVFIKNKPLKLEEYSHSNVARLFFAFAQNKEGSGYFRNYMAGVGTPFPEIGELTESDDGKAFAKGGQPRIIWALLQVLNAIHLTADGLKTPLYKPEEIGKYAQDYDEEVGKSDGDVYGNRQQITHVSWFAKHIAKLEKARETRPKPLIPSVTLDVFGFSRGAAQAVAFCHLFNDLLVENKLAGIPATINFLGLFDTVATVGVSASVARTLPVPDGFADGHFSWAKRILDPLPACVNKGLHCIAAHEQRMNFPVTGLATGNKIIEMYFPGVHSDVGGGYAPGEQGKGRGAQAAMLSQIPLAYMYKAARLQGVPLQPFSELETRLQDEFQVDLNLASAWNAYTKALDDEGGLLLKHMELYLRWRAARMESLEQIASFKAADPQAQQDLQDSNRMLAGDVRAMKFRSKLNSMSKDMNSLPFSQADAVNISQWQYLRAQKSVPLNKWEQWALSAYNTAEALPDDVMRFFDDYVHDSLAGFYLAGEVTEYDKRAKASKVMKENPGTLKGFDKKVFDITSKAQVAQKKKERGEILNQEEENLANEAEYGTPYPIMTDTDSADLRNAMILTQTSTRREGGGYFMRRGYYPHEGFLFFRRSKYENQLQRTPRVPKTSKADKKDSPVFDMVWSEDMATDLRIADARQFNGYGANLAIV</sequence>
<keyword evidence="3" id="KW-1185">Reference proteome</keyword>
<dbReference type="PANTHER" id="PTHR33840:SF1">
    <property type="entry name" value="TLE1 PHOSPHOLIPASE DOMAIN-CONTAINING PROTEIN"/>
    <property type="match status" value="1"/>
</dbReference>
<reference evidence="2 3" key="1">
    <citation type="journal article" date="2015" name="Genome Announc.">
        <title>Genome Sequence of Mushroom Soft-Rot Pathogen Janthinobacterium agaricidamnosum.</title>
        <authorList>
            <person name="Graupner K."/>
            <person name="Lackner G."/>
            <person name="Hertweck C."/>
        </authorList>
    </citation>
    <scope>NUCLEOTIDE SEQUENCE [LARGE SCALE GENOMIC DNA]</scope>
    <source>
        <strain evidence="3">NBRC 102515 / DSM 9628</strain>
    </source>
</reference>
<evidence type="ECO:0000313" key="3">
    <source>
        <dbReference type="Proteomes" id="UP000027604"/>
    </source>
</evidence>
<gene>
    <name evidence="2" type="ORF">GJA_4274</name>
</gene>
<proteinExistence type="predicted"/>